<accession>A0ABT2GB36</accession>
<dbReference type="InterPro" id="IPR000182">
    <property type="entry name" value="GNAT_dom"/>
</dbReference>
<proteinExistence type="predicted"/>
<evidence type="ECO:0000313" key="4">
    <source>
        <dbReference type="EMBL" id="MCS5713410.1"/>
    </source>
</evidence>
<dbReference type="RefSeq" id="WP_259484943.1">
    <property type="nucleotide sequence ID" value="NZ_JANTEZ010000001.1"/>
</dbReference>
<sequence>MTSTTSVGIDAWDPDSTGDRAAVAAMLLAYHRQTEQEKGASPDELTARYRAEIDDPLDAFTGSTVLVARDRTETTPADALGMLVLAPAGDGWFEVKRLWVEPSARGRGTARALLRAAAERAEGQGAGLRLSVWEWRGAALALYETMGFRRVPSWDPRPGLVCLERAGTS</sequence>
<dbReference type="PANTHER" id="PTHR43877:SF2">
    <property type="entry name" value="AMINOALKYLPHOSPHONATE N-ACETYLTRANSFERASE-RELATED"/>
    <property type="match status" value="1"/>
</dbReference>
<dbReference type="InterPro" id="IPR050832">
    <property type="entry name" value="Bact_Acetyltransf"/>
</dbReference>
<organism evidence="4 5">
    <name type="scientific">Herbiconiux gentiana</name>
    <dbReference type="NCBI Taxonomy" id="2970912"/>
    <lineage>
        <taxon>Bacteria</taxon>
        <taxon>Bacillati</taxon>
        <taxon>Actinomycetota</taxon>
        <taxon>Actinomycetes</taxon>
        <taxon>Micrococcales</taxon>
        <taxon>Microbacteriaceae</taxon>
        <taxon>Herbiconiux</taxon>
    </lineage>
</organism>
<evidence type="ECO:0000256" key="1">
    <source>
        <dbReference type="ARBA" id="ARBA00022679"/>
    </source>
</evidence>
<comment type="caution">
    <text evidence="4">The sequence shown here is derived from an EMBL/GenBank/DDBJ whole genome shotgun (WGS) entry which is preliminary data.</text>
</comment>
<name>A0ABT2GB36_9MICO</name>
<dbReference type="PROSITE" id="PS51186">
    <property type="entry name" value="GNAT"/>
    <property type="match status" value="1"/>
</dbReference>
<gene>
    <name evidence="4" type="ORF">NVV95_02455</name>
</gene>
<evidence type="ECO:0000313" key="5">
    <source>
        <dbReference type="Proteomes" id="UP001165580"/>
    </source>
</evidence>
<keyword evidence="1" id="KW-0808">Transferase</keyword>
<protein>
    <submittedName>
        <fullName evidence="4">GNAT family N-acetyltransferase</fullName>
    </submittedName>
</protein>
<reference evidence="4" key="1">
    <citation type="submission" date="2022-08" db="EMBL/GenBank/DDBJ databases">
        <authorList>
            <person name="Deng Y."/>
            <person name="Han X.-F."/>
            <person name="Zhang Y.-Q."/>
        </authorList>
    </citation>
    <scope>NUCLEOTIDE SEQUENCE</scope>
    <source>
        <strain evidence="4">CPCC 205716</strain>
    </source>
</reference>
<evidence type="ECO:0000256" key="2">
    <source>
        <dbReference type="ARBA" id="ARBA00023315"/>
    </source>
</evidence>
<dbReference type="EMBL" id="JANTEZ010000001">
    <property type="protein sequence ID" value="MCS5713410.1"/>
    <property type="molecule type" value="Genomic_DNA"/>
</dbReference>
<dbReference type="PANTHER" id="PTHR43877">
    <property type="entry name" value="AMINOALKYLPHOSPHONATE N-ACETYLTRANSFERASE-RELATED-RELATED"/>
    <property type="match status" value="1"/>
</dbReference>
<keyword evidence="2" id="KW-0012">Acyltransferase</keyword>
<evidence type="ECO:0000259" key="3">
    <source>
        <dbReference type="PROSITE" id="PS51186"/>
    </source>
</evidence>
<dbReference type="Pfam" id="PF13508">
    <property type="entry name" value="Acetyltransf_7"/>
    <property type="match status" value="1"/>
</dbReference>
<dbReference type="SUPFAM" id="SSF55729">
    <property type="entry name" value="Acyl-CoA N-acyltransferases (Nat)"/>
    <property type="match status" value="1"/>
</dbReference>
<dbReference type="InterPro" id="IPR016181">
    <property type="entry name" value="Acyl_CoA_acyltransferase"/>
</dbReference>
<dbReference type="Gene3D" id="3.40.630.30">
    <property type="match status" value="1"/>
</dbReference>
<feature type="domain" description="N-acetyltransferase" evidence="3">
    <location>
        <begin position="7"/>
        <end position="167"/>
    </location>
</feature>
<keyword evidence="5" id="KW-1185">Reference proteome</keyword>
<dbReference type="Proteomes" id="UP001165580">
    <property type="component" value="Unassembled WGS sequence"/>
</dbReference>